<name>A0ABV6JDK0_9BACL</name>
<dbReference type="Gene3D" id="3.90.1150.140">
    <property type="match status" value="1"/>
</dbReference>
<dbReference type="InterPro" id="IPR048502">
    <property type="entry name" value="NamZ_N"/>
</dbReference>
<proteinExistence type="predicted"/>
<feature type="domain" description="Peptidoglycan beta-N-acetylmuramidase NamZ C-terminal" evidence="2">
    <location>
        <begin position="231"/>
        <end position="388"/>
    </location>
</feature>
<organism evidence="3 4">
    <name type="scientific">Paenibacillus mendelii</name>
    <dbReference type="NCBI Taxonomy" id="206163"/>
    <lineage>
        <taxon>Bacteria</taxon>
        <taxon>Bacillati</taxon>
        <taxon>Bacillota</taxon>
        <taxon>Bacilli</taxon>
        <taxon>Bacillales</taxon>
        <taxon>Paenibacillaceae</taxon>
        <taxon>Paenibacillus</taxon>
    </lineage>
</organism>
<dbReference type="PIRSF" id="PIRSF016719">
    <property type="entry name" value="UCP016719"/>
    <property type="match status" value="1"/>
</dbReference>
<dbReference type="PANTHER" id="PTHR42915">
    <property type="entry name" value="HYPOTHETICAL 460 KDA PROTEIN IN FEUA-SIGW INTERGENIC REGION [PRECURSOR]"/>
    <property type="match status" value="1"/>
</dbReference>
<dbReference type="Pfam" id="PF20732">
    <property type="entry name" value="NamZ_C"/>
    <property type="match status" value="1"/>
</dbReference>
<evidence type="ECO:0000259" key="2">
    <source>
        <dbReference type="Pfam" id="PF20732"/>
    </source>
</evidence>
<evidence type="ECO:0000313" key="3">
    <source>
        <dbReference type="EMBL" id="MFC0393637.1"/>
    </source>
</evidence>
<gene>
    <name evidence="3" type="ORF">ACFFJ8_19980</name>
</gene>
<protein>
    <submittedName>
        <fullName evidence="3">Exo-beta-N-acetylmuramidase NamZ domain-containing protein</fullName>
    </submittedName>
</protein>
<sequence length="389" mass="43236">MAQTVRSGADRLSDLGEQLLKGKKFGLLTNPTGIDSNYRSTIDVCAGMRDAKLTVLFACEHGIRGERQAGVKIPDETDEETGLQVYSLYGEHSKPTSSMLQGLDAIVFDIQDLGVRFYTYLSTLVYVMEACAEHGVEVIVLDRPNPLGGLASEGGYLQEGYYSMVGAWKVPFRTGLTIGEFAGLVREQMATPCKLQVIPMLHWKRDMEYPDTGLAWLPPSPNMPTMDTIRVYAGNCLFEGTNLSEGRGTTKPFEMVGAPWLRARGICGTLNRQALPGVRFHPVTFTPVISKHKGELCNGIMTFITDKHAYQAVPTGLHLLHAVMEAHPEQFEWVRPGGEGSHYFIDVLSGSDRVRLTLHEDGALEAILADWERDRAHWDSIRSKYHLYD</sequence>
<feature type="domain" description="Peptidoglycan beta-N-acetylmuramidase NamZ N-terminal" evidence="1">
    <location>
        <begin position="26"/>
        <end position="226"/>
    </location>
</feature>
<evidence type="ECO:0000313" key="4">
    <source>
        <dbReference type="Proteomes" id="UP001589818"/>
    </source>
</evidence>
<dbReference type="Gene3D" id="3.40.50.12170">
    <property type="entry name" value="Uncharacterised protein PF07075, DUF1343"/>
    <property type="match status" value="1"/>
</dbReference>
<dbReference type="InterPro" id="IPR008302">
    <property type="entry name" value="NamZ"/>
</dbReference>
<dbReference type="EMBL" id="JBHLVF010000034">
    <property type="protein sequence ID" value="MFC0393637.1"/>
    <property type="molecule type" value="Genomic_DNA"/>
</dbReference>
<keyword evidence="4" id="KW-1185">Reference proteome</keyword>
<reference evidence="3 4" key="1">
    <citation type="submission" date="2024-09" db="EMBL/GenBank/DDBJ databases">
        <authorList>
            <person name="Sun Q."/>
            <person name="Mori K."/>
        </authorList>
    </citation>
    <scope>NUCLEOTIDE SEQUENCE [LARGE SCALE GENOMIC DNA]</scope>
    <source>
        <strain evidence="3 4">CCM 4839</strain>
    </source>
</reference>
<dbReference type="Pfam" id="PF07075">
    <property type="entry name" value="NamZ_N"/>
    <property type="match status" value="1"/>
</dbReference>
<dbReference type="RefSeq" id="WP_204820672.1">
    <property type="nucleotide sequence ID" value="NZ_JANHOF010000008.1"/>
</dbReference>
<dbReference type="Proteomes" id="UP001589818">
    <property type="component" value="Unassembled WGS sequence"/>
</dbReference>
<accession>A0ABV6JDK0</accession>
<comment type="caution">
    <text evidence="3">The sequence shown here is derived from an EMBL/GenBank/DDBJ whole genome shotgun (WGS) entry which is preliminary data.</text>
</comment>
<dbReference type="PANTHER" id="PTHR42915:SF1">
    <property type="entry name" value="PEPTIDOGLYCAN BETA-N-ACETYLMURAMIDASE NAMZ"/>
    <property type="match status" value="1"/>
</dbReference>
<evidence type="ECO:0000259" key="1">
    <source>
        <dbReference type="Pfam" id="PF07075"/>
    </source>
</evidence>
<dbReference type="InterPro" id="IPR048503">
    <property type="entry name" value="NamZ_C"/>
</dbReference>